<name>A0ABX0JS79_9PROT</name>
<dbReference type="Gene3D" id="2.60.40.1890">
    <property type="entry name" value="PCu(A)C copper chaperone"/>
    <property type="match status" value="1"/>
</dbReference>
<dbReference type="EMBL" id="WOTB01000019">
    <property type="protein sequence ID" value="NHN85677.1"/>
    <property type="molecule type" value="Genomic_DNA"/>
</dbReference>
<feature type="signal peptide" evidence="1">
    <location>
        <begin position="1"/>
        <end position="19"/>
    </location>
</feature>
<evidence type="ECO:0000313" key="2">
    <source>
        <dbReference type="EMBL" id="NHN85677.1"/>
    </source>
</evidence>
<sequence length="182" mass="19177">MLRGAAVLGLLCFVSPGLAAEDAGQPEPMKSSLGQEAEMRAGAVGASVPGQENAAGDIAVHDAWMQHVGAGADLVAAYFSVENTSDAAHLIDRITSPSCEGMFGYHTDLEVSTLTRDLFTHLTVPPKETLVFPPGGYHLVCHVAPGVTVSQGSTVNVEFHFLGGSRKMVAFQVREAKPHHSR</sequence>
<gene>
    <name evidence="2" type="ORF">GOB93_13645</name>
</gene>
<keyword evidence="1" id="KW-0732">Signal</keyword>
<dbReference type="PANTHER" id="PTHR36302:SF1">
    <property type="entry name" value="COPPER CHAPERONE PCU(A)C"/>
    <property type="match status" value="1"/>
</dbReference>
<dbReference type="InterPro" id="IPR058248">
    <property type="entry name" value="Lxx211020-like"/>
</dbReference>
<dbReference type="InterPro" id="IPR007410">
    <property type="entry name" value="LpqE-like"/>
</dbReference>
<proteinExistence type="predicted"/>
<feature type="chain" id="PRO_5045971224" evidence="1">
    <location>
        <begin position="20"/>
        <end position="182"/>
    </location>
</feature>
<evidence type="ECO:0000313" key="3">
    <source>
        <dbReference type="Proteomes" id="UP000635278"/>
    </source>
</evidence>
<comment type="caution">
    <text evidence="2">The sequence shown here is derived from an EMBL/GenBank/DDBJ whole genome shotgun (WGS) entry which is preliminary data.</text>
</comment>
<reference evidence="2 3" key="1">
    <citation type="journal article" date="2020" name="Int. J. Syst. Evol. Microbiol.">
        <title>Novel acetic acid bacteria from cider fermentations: Acetobacter conturbans sp. nov. and Acetobacter fallax sp. nov.</title>
        <authorList>
            <person name="Sombolestani A.S."/>
            <person name="Cleenwerck I."/>
            <person name="Cnockaert M."/>
            <person name="Borremans W."/>
            <person name="Wieme A.D."/>
            <person name="De Vuyst L."/>
            <person name="Vandamme P."/>
        </authorList>
    </citation>
    <scope>NUCLEOTIDE SEQUENCE [LARGE SCALE GENOMIC DNA]</scope>
    <source>
        <strain evidence="2 3">LMG 30640</strain>
    </source>
</reference>
<accession>A0ABX0JS79</accession>
<dbReference type="InterPro" id="IPR036182">
    <property type="entry name" value="PCuAC_sf"/>
</dbReference>
<dbReference type="Pfam" id="PF04314">
    <property type="entry name" value="PCuAC"/>
    <property type="match status" value="1"/>
</dbReference>
<keyword evidence="3" id="KW-1185">Reference proteome</keyword>
<evidence type="ECO:0000256" key="1">
    <source>
        <dbReference type="SAM" id="SignalP"/>
    </source>
</evidence>
<dbReference type="PANTHER" id="PTHR36302">
    <property type="entry name" value="BLR7088 PROTEIN"/>
    <property type="match status" value="1"/>
</dbReference>
<dbReference type="Proteomes" id="UP000635278">
    <property type="component" value="Unassembled WGS sequence"/>
</dbReference>
<dbReference type="SUPFAM" id="SSF110087">
    <property type="entry name" value="DR1885-like metal-binding protein"/>
    <property type="match status" value="1"/>
</dbReference>
<organism evidence="2 3">
    <name type="scientific">Acetobacter musti</name>
    <dbReference type="NCBI Taxonomy" id="864732"/>
    <lineage>
        <taxon>Bacteria</taxon>
        <taxon>Pseudomonadati</taxon>
        <taxon>Pseudomonadota</taxon>
        <taxon>Alphaproteobacteria</taxon>
        <taxon>Acetobacterales</taxon>
        <taxon>Acetobacteraceae</taxon>
        <taxon>Acetobacter</taxon>
    </lineage>
</organism>
<dbReference type="RefSeq" id="WP_173584068.1">
    <property type="nucleotide sequence ID" value="NZ_WOTB01000019.1"/>
</dbReference>
<protein>
    <submittedName>
        <fullName evidence="2">Copper chaperone PCu(A)C</fullName>
    </submittedName>
</protein>